<dbReference type="EC" id="2.7.13.3" evidence="3"/>
<evidence type="ECO:0000256" key="8">
    <source>
        <dbReference type="ARBA" id="ARBA00022777"/>
    </source>
</evidence>
<keyword evidence="17" id="KW-1185">Reference proteome</keyword>
<dbReference type="CDD" id="cd06225">
    <property type="entry name" value="HAMP"/>
    <property type="match status" value="1"/>
</dbReference>
<evidence type="ECO:0000256" key="12">
    <source>
        <dbReference type="SAM" id="Coils"/>
    </source>
</evidence>
<evidence type="ECO:0000313" key="16">
    <source>
        <dbReference type="EMBL" id="MBV7273211.1"/>
    </source>
</evidence>
<dbReference type="InterPro" id="IPR003660">
    <property type="entry name" value="HAMP_dom"/>
</dbReference>
<accession>A0A949TWM2</accession>
<dbReference type="CDD" id="cd00075">
    <property type="entry name" value="HATPase"/>
    <property type="match status" value="1"/>
</dbReference>
<keyword evidence="13" id="KW-1133">Transmembrane helix</keyword>
<feature type="domain" description="Histidine kinase" evidence="14">
    <location>
        <begin position="288"/>
        <end position="502"/>
    </location>
</feature>
<keyword evidence="12" id="KW-0175">Coiled coil</keyword>
<reference evidence="16" key="1">
    <citation type="submission" date="2020-12" db="EMBL/GenBank/DDBJ databases">
        <title>Clostridium thailandense sp. nov., a novel acetogenic bacterium isolated from peat land soil in Thailand.</title>
        <authorList>
            <person name="Chaikitkaew S."/>
            <person name="Birkeland N.K."/>
        </authorList>
    </citation>
    <scope>NUCLEOTIDE SEQUENCE</scope>
    <source>
        <strain evidence="16">PL3</strain>
    </source>
</reference>
<gene>
    <name evidence="16" type="ORF">I6U48_09855</name>
</gene>
<feature type="transmembrane region" description="Helical" evidence="13">
    <location>
        <begin position="206"/>
        <end position="227"/>
    </location>
</feature>
<dbReference type="PROSITE" id="PS50885">
    <property type="entry name" value="HAMP"/>
    <property type="match status" value="1"/>
</dbReference>
<dbReference type="RefSeq" id="WP_218320236.1">
    <property type="nucleotide sequence ID" value="NZ_JAEEGC010000039.1"/>
</dbReference>
<feature type="transmembrane region" description="Helical" evidence="13">
    <location>
        <begin position="12"/>
        <end position="32"/>
    </location>
</feature>
<dbReference type="SMART" id="SM00388">
    <property type="entry name" value="HisKA"/>
    <property type="match status" value="1"/>
</dbReference>
<evidence type="ECO:0000313" key="17">
    <source>
        <dbReference type="Proteomes" id="UP000694308"/>
    </source>
</evidence>
<feature type="coiled-coil region" evidence="12">
    <location>
        <begin position="261"/>
        <end position="288"/>
    </location>
</feature>
<evidence type="ECO:0000256" key="7">
    <source>
        <dbReference type="ARBA" id="ARBA00022741"/>
    </source>
</evidence>
<keyword evidence="6" id="KW-0808">Transferase</keyword>
<evidence type="ECO:0000256" key="3">
    <source>
        <dbReference type="ARBA" id="ARBA00012438"/>
    </source>
</evidence>
<evidence type="ECO:0000256" key="6">
    <source>
        <dbReference type="ARBA" id="ARBA00022679"/>
    </source>
</evidence>
<name>A0A949TWM2_9CLOT</name>
<comment type="subcellular location">
    <subcellularLocation>
        <location evidence="2">Cell membrane</location>
        <topology evidence="2">Multi-pass membrane protein</topology>
    </subcellularLocation>
</comment>
<dbReference type="InterPro" id="IPR003661">
    <property type="entry name" value="HisK_dim/P_dom"/>
</dbReference>
<evidence type="ECO:0000259" key="14">
    <source>
        <dbReference type="PROSITE" id="PS50109"/>
    </source>
</evidence>
<keyword evidence="5" id="KW-0597">Phosphoprotein</keyword>
<keyword evidence="9" id="KW-0067">ATP-binding</keyword>
<dbReference type="SMART" id="SM00304">
    <property type="entry name" value="HAMP"/>
    <property type="match status" value="1"/>
</dbReference>
<dbReference type="Pfam" id="PF00672">
    <property type="entry name" value="HAMP"/>
    <property type="match status" value="1"/>
</dbReference>
<keyword evidence="10" id="KW-0902">Two-component regulatory system</keyword>
<dbReference type="GO" id="GO:0000155">
    <property type="term" value="F:phosphorelay sensor kinase activity"/>
    <property type="evidence" value="ECO:0007669"/>
    <property type="project" value="InterPro"/>
</dbReference>
<dbReference type="Pfam" id="PF00512">
    <property type="entry name" value="HisKA"/>
    <property type="match status" value="1"/>
</dbReference>
<evidence type="ECO:0000256" key="5">
    <source>
        <dbReference type="ARBA" id="ARBA00022553"/>
    </source>
</evidence>
<dbReference type="GO" id="GO:0005524">
    <property type="term" value="F:ATP binding"/>
    <property type="evidence" value="ECO:0007669"/>
    <property type="project" value="UniProtKB-KW"/>
</dbReference>
<dbReference type="PROSITE" id="PS50109">
    <property type="entry name" value="HIS_KIN"/>
    <property type="match status" value="1"/>
</dbReference>
<proteinExistence type="predicted"/>
<evidence type="ECO:0000256" key="11">
    <source>
        <dbReference type="ARBA" id="ARBA00023136"/>
    </source>
</evidence>
<organism evidence="16 17">
    <name type="scientific">Clostridium thailandense</name>
    <dbReference type="NCBI Taxonomy" id="2794346"/>
    <lineage>
        <taxon>Bacteria</taxon>
        <taxon>Bacillati</taxon>
        <taxon>Bacillota</taxon>
        <taxon>Clostridia</taxon>
        <taxon>Eubacteriales</taxon>
        <taxon>Clostridiaceae</taxon>
        <taxon>Clostridium</taxon>
    </lineage>
</organism>
<dbReference type="PANTHER" id="PTHR45528:SF1">
    <property type="entry name" value="SENSOR HISTIDINE KINASE CPXA"/>
    <property type="match status" value="1"/>
</dbReference>
<evidence type="ECO:0000256" key="13">
    <source>
        <dbReference type="SAM" id="Phobius"/>
    </source>
</evidence>
<protein>
    <recommendedName>
        <fullName evidence="3">histidine kinase</fullName>
        <ecNumber evidence="3">2.7.13.3</ecNumber>
    </recommendedName>
</protein>
<comment type="catalytic activity">
    <reaction evidence="1">
        <text>ATP + protein L-histidine = ADP + protein N-phospho-L-histidine.</text>
        <dbReference type="EC" id="2.7.13.3"/>
    </reaction>
</comment>
<keyword evidence="13" id="KW-0812">Transmembrane</keyword>
<dbReference type="GO" id="GO:0005886">
    <property type="term" value="C:plasma membrane"/>
    <property type="evidence" value="ECO:0007669"/>
    <property type="project" value="UniProtKB-SubCell"/>
</dbReference>
<dbReference type="FunFam" id="3.30.565.10:FF:000006">
    <property type="entry name" value="Sensor histidine kinase WalK"/>
    <property type="match status" value="1"/>
</dbReference>
<dbReference type="FunFam" id="1.10.287.130:FF:000001">
    <property type="entry name" value="Two-component sensor histidine kinase"/>
    <property type="match status" value="1"/>
</dbReference>
<dbReference type="CDD" id="cd00082">
    <property type="entry name" value="HisKA"/>
    <property type="match status" value="1"/>
</dbReference>
<dbReference type="SMART" id="SM00387">
    <property type="entry name" value="HATPase_c"/>
    <property type="match status" value="1"/>
</dbReference>
<evidence type="ECO:0000256" key="2">
    <source>
        <dbReference type="ARBA" id="ARBA00004651"/>
    </source>
</evidence>
<evidence type="ECO:0000259" key="15">
    <source>
        <dbReference type="PROSITE" id="PS50885"/>
    </source>
</evidence>
<dbReference type="PANTHER" id="PTHR45528">
    <property type="entry name" value="SENSOR HISTIDINE KINASE CPXA"/>
    <property type="match status" value="1"/>
</dbReference>
<keyword evidence="11 13" id="KW-0472">Membrane</keyword>
<keyword evidence="8 16" id="KW-0418">Kinase</keyword>
<dbReference type="InterPro" id="IPR050398">
    <property type="entry name" value="HssS/ArlS-like"/>
</dbReference>
<evidence type="ECO:0000256" key="1">
    <source>
        <dbReference type="ARBA" id="ARBA00000085"/>
    </source>
</evidence>
<dbReference type="EMBL" id="JAEEGC010000039">
    <property type="protein sequence ID" value="MBV7273211.1"/>
    <property type="molecule type" value="Genomic_DNA"/>
</dbReference>
<comment type="caution">
    <text evidence="16">The sequence shown here is derived from an EMBL/GenBank/DDBJ whole genome shotgun (WGS) entry which is preliminary data.</text>
</comment>
<dbReference type="Pfam" id="PF02518">
    <property type="entry name" value="HATPase_c"/>
    <property type="match status" value="1"/>
</dbReference>
<evidence type="ECO:0000256" key="9">
    <source>
        <dbReference type="ARBA" id="ARBA00022840"/>
    </source>
</evidence>
<dbReference type="InterPro" id="IPR003594">
    <property type="entry name" value="HATPase_dom"/>
</dbReference>
<evidence type="ECO:0000256" key="10">
    <source>
        <dbReference type="ARBA" id="ARBA00023012"/>
    </source>
</evidence>
<keyword evidence="7" id="KW-0547">Nucleotide-binding</keyword>
<dbReference type="AlphaFoldDB" id="A0A949TWM2"/>
<sequence length="504" mass="56674">MKLNIDKLRLKWKVFAFIFGFCTLLIMILWLFQTVFLDSFYRVVKILEVKKNVNIIANNIDNKNVSDLIASISGDGETYIEISSLEGTNVVSSSNTKYKISLQDKITMISKAKDSNNDFYQEIIDSPPEKPTGNKNFIGELPPINMPPQGLTENKNFVQELPPANMKPAQSLMYLKLVKNSSGKTIAVFINAVVSPLDATVKTLRYQLYLVTGIMLILSVLLALIIAKRISRPIEEINKSAKQLASGNYDIHFNGKGFLEISELSNTLNTAAVELNKAEALRRELLANISHDLRTPLSLIYSYAEMIHDFPDEITPDQTQVIMDETQRLKTLVNDVLDISKLESGMQRLSLSKYNFTYSVKTTTERIAELVKKNVYSISFVHDKEVFICADETKITQALYNLLINAINYTGEDKIITVRQIASNGIVKIEVTDTGDGITPENLPYIWDRYYKVDKKHKRAIIGTGLGLSIVKKVIELHGGNYGVESQVGSGSTFWFELKTDKLS</sequence>
<feature type="domain" description="HAMP" evidence="15">
    <location>
        <begin position="228"/>
        <end position="280"/>
    </location>
</feature>
<keyword evidence="4" id="KW-1003">Cell membrane</keyword>
<evidence type="ECO:0000256" key="4">
    <source>
        <dbReference type="ARBA" id="ARBA00022475"/>
    </source>
</evidence>
<dbReference type="Proteomes" id="UP000694308">
    <property type="component" value="Unassembled WGS sequence"/>
</dbReference>
<dbReference type="InterPro" id="IPR005467">
    <property type="entry name" value="His_kinase_dom"/>
</dbReference>